<dbReference type="EMBL" id="CP006879">
    <property type="protein sequence ID" value="AJD43895.1"/>
    <property type="molecule type" value="Genomic_DNA"/>
</dbReference>
<dbReference type="InterPro" id="IPR002155">
    <property type="entry name" value="Thiolase"/>
</dbReference>
<evidence type="ECO:0000256" key="2">
    <source>
        <dbReference type="ARBA" id="ARBA00010982"/>
    </source>
</evidence>
<dbReference type="PROSITE" id="PS00099">
    <property type="entry name" value="THIOLASE_3"/>
    <property type="match status" value="1"/>
</dbReference>
<evidence type="ECO:0000256" key="1">
    <source>
        <dbReference type="ARBA" id="ARBA00004683"/>
    </source>
</evidence>
<evidence type="ECO:0000256" key="6">
    <source>
        <dbReference type="ARBA" id="ARBA00023315"/>
    </source>
</evidence>
<dbReference type="PANTHER" id="PTHR18919">
    <property type="entry name" value="ACETYL-COA C-ACYLTRANSFERASE"/>
    <property type="match status" value="1"/>
</dbReference>
<feature type="active site" description="Proton acceptor" evidence="9">
    <location>
        <position position="379"/>
    </location>
</feature>
<dbReference type="Pfam" id="PF00108">
    <property type="entry name" value="Thiolase_N"/>
    <property type="match status" value="1"/>
</dbReference>
<dbReference type="RefSeq" id="WP_040114322.1">
    <property type="nucleotide sequence ID" value="NZ_CP006879.1"/>
</dbReference>
<comment type="pathway">
    <text evidence="1">Biopolymer metabolism; poly-(R)-3-hydroxybutanoate biosynthesis.</text>
</comment>
<keyword evidence="5" id="KW-0583">PHB biosynthesis</keyword>
<evidence type="ECO:0000313" key="14">
    <source>
        <dbReference type="Proteomes" id="UP000031368"/>
    </source>
</evidence>
<evidence type="ECO:0000256" key="9">
    <source>
        <dbReference type="PIRSR" id="PIRSR000429-1"/>
    </source>
</evidence>
<organism evidence="13 14">
    <name type="scientific">Rhizobium gallicum bv. gallicum R602sp</name>
    <dbReference type="NCBI Taxonomy" id="1041138"/>
    <lineage>
        <taxon>Bacteria</taxon>
        <taxon>Pseudomonadati</taxon>
        <taxon>Pseudomonadota</taxon>
        <taxon>Alphaproteobacteria</taxon>
        <taxon>Hyphomicrobiales</taxon>
        <taxon>Rhizobiaceae</taxon>
        <taxon>Rhizobium/Agrobacterium group</taxon>
        <taxon>Rhizobium</taxon>
    </lineage>
</organism>
<dbReference type="GO" id="GO:0003988">
    <property type="term" value="F:acetyl-CoA C-acyltransferase activity"/>
    <property type="evidence" value="ECO:0007669"/>
    <property type="project" value="UniProtKB-ARBA"/>
</dbReference>
<evidence type="ECO:0000259" key="12">
    <source>
        <dbReference type="Pfam" id="PF02803"/>
    </source>
</evidence>
<evidence type="ECO:0000256" key="10">
    <source>
        <dbReference type="RuleBase" id="RU003557"/>
    </source>
</evidence>
<keyword evidence="6 10" id="KW-0012">Acyltransferase</keyword>
<reference evidence="13 14" key="1">
    <citation type="submission" date="2013-11" db="EMBL/GenBank/DDBJ databases">
        <title>Complete genome sequence of Rhizobium gallicum bv. gallicum R602.</title>
        <authorList>
            <person name="Bustos P."/>
            <person name="Santamaria R.I."/>
            <person name="Lozano L."/>
            <person name="Acosta J.L."/>
            <person name="Ormeno-Orrillo E."/>
            <person name="Rogel M.A."/>
            <person name="Romero D."/>
            <person name="Cevallos M.A."/>
            <person name="Martinez-Romero E."/>
            <person name="Gonzalez V."/>
        </authorList>
    </citation>
    <scope>NUCLEOTIDE SEQUENCE [LARGE SCALE GENOMIC DNA]</scope>
    <source>
        <strain evidence="13 14">R602</strain>
        <plasmid evidence="13 14">pRgalR602b</plasmid>
    </source>
</reference>
<evidence type="ECO:0000256" key="7">
    <source>
        <dbReference type="ARBA" id="ARBA00037924"/>
    </source>
</evidence>
<keyword evidence="4 10" id="KW-0808">Transferase</keyword>
<evidence type="ECO:0000259" key="11">
    <source>
        <dbReference type="Pfam" id="PF00108"/>
    </source>
</evidence>
<dbReference type="InterPro" id="IPR016039">
    <property type="entry name" value="Thiolase-like"/>
</dbReference>
<dbReference type="FunFam" id="3.40.47.10:FF:000010">
    <property type="entry name" value="Acetyl-CoA acetyltransferase (Thiolase)"/>
    <property type="match status" value="1"/>
</dbReference>
<keyword evidence="13" id="KW-0614">Plasmid</keyword>
<protein>
    <recommendedName>
        <fullName evidence="8">Beta-ketothiolase</fullName>
    </recommendedName>
</protein>
<dbReference type="SUPFAM" id="SSF53901">
    <property type="entry name" value="Thiolase-like"/>
    <property type="match status" value="2"/>
</dbReference>
<evidence type="ECO:0000256" key="4">
    <source>
        <dbReference type="ARBA" id="ARBA00022679"/>
    </source>
</evidence>
<feature type="active site" description="Proton acceptor" evidence="9">
    <location>
        <position position="349"/>
    </location>
</feature>
<accession>A0A0B4XAY1</accession>
<dbReference type="Proteomes" id="UP000031368">
    <property type="component" value="Plasmid pRgalR602b"/>
</dbReference>
<dbReference type="PIRSF" id="PIRSF000429">
    <property type="entry name" value="Ac-CoA_Ac_transf"/>
    <property type="match status" value="1"/>
</dbReference>
<feature type="domain" description="Thiolase N-terminal" evidence="11">
    <location>
        <begin position="6"/>
        <end position="262"/>
    </location>
</feature>
<name>A0A0B4XAY1_9HYPH</name>
<gene>
    <name evidence="13" type="primary">phbA-2</name>
    <name evidence="13" type="ORF">RGR602_PB00364</name>
</gene>
<sequence length="393" mass="40793">MSTPSIVIARAARTAVGSFNGAFSNTPAHELGAAVIKGVLERAGVEAGEVDEVILGQVLQAGEGQNPARQAAIKAGLPQEATAWGMNQLCGSGLRAVALGMQQIASGDADIIIAGGMESMSMAPHCAHLRGGVKMGDFKMIDTMIKDGLTDAFYGYHMGITAENVARQWQLSREEQDTFALASQNKAEAAQKAGRFADEIVPFIVKTRKGDVSVDQDEYIRHGATLDQMTKLRPAFDKQGTVTAGNASGLNDGAAATLLMTEAQASKRGIQPLARIISWATAGVDPQVMGTGPIPASRKALAKAGWAIGDVELVEANEAFAAQACAVNKDLGWNPDIVNVNGGAIAIGHPIGASGARVLNTLLFELKRRGAKKGLATLCIGGGMGVAMCVEAM</sequence>
<dbReference type="InterPro" id="IPR020617">
    <property type="entry name" value="Thiolase_C"/>
</dbReference>
<comment type="subunit">
    <text evidence="3">Homotetramer.</text>
</comment>
<feature type="active site" description="Acyl-thioester intermediate" evidence="9">
    <location>
        <position position="90"/>
    </location>
</feature>
<keyword evidence="14" id="KW-1185">Reference proteome</keyword>
<dbReference type="NCBIfam" id="TIGR01930">
    <property type="entry name" value="AcCoA-C-Actrans"/>
    <property type="match status" value="1"/>
</dbReference>
<dbReference type="Pfam" id="PF02803">
    <property type="entry name" value="Thiolase_C"/>
    <property type="match status" value="1"/>
</dbReference>
<dbReference type="InterPro" id="IPR020616">
    <property type="entry name" value="Thiolase_N"/>
</dbReference>
<dbReference type="InterPro" id="IPR020615">
    <property type="entry name" value="Thiolase_acyl_enz_int_AS"/>
</dbReference>
<dbReference type="GO" id="GO:0042619">
    <property type="term" value="P:poly-hydroxybutyrate biosynthetic process"/>
    <property type="evidence" value="ECO:0007669"/>
    <property type="project" value="UniProtKB-KW"/>
</dbReference>
<dbReference type="PANTHER" id="PTHR18919:SF107">
    <property type="entry name" value="ACETYL-COA ACETYLTRANSFERASE, CYTOSOLIC"/>
    <property type="match status" value="1"/>
</dbReference>
<dbReference type="InterPro" id="IPR020613">
    <property type="entry name" value="Thiolase_CS"/>
</dbReference>
<evidence type="ECO:0000256" key="8">
    <source>
        <dbReference type="ARBA" id="ARBA00080155"/>
    </source>
</evidence>
<dbReference type="PROSITE" id="PS00737">
    <property type="entry name" value="THIOLASE_2"/>
    <property type="match status" value="1"/>
</dbReference>
<dbReference type="HOGENOM" id="CLU_031026_0_0_5"/>
<dbReference type="KEGG" id="rga:RGR602_PB00364"/>
<evidence type="ECO:0000256" key="3">
    <source>
        <dbReference type="ARBA" id="ARBA00011881"/>
    </source>
</evidence>
<dbReference type="InterPro" id="IPR020610">
    <property type="entry name" value="Thiolase_AS"/>
</dbReference>
<geneLocation type="plasmid" evidence="13 14">
    <name>pRgalR602b</name>
</geneLocation>
<comment type="similarity">
    <text evidence="2 10">Belongs to the thiolase-like superfamily. Thiolase family.</text>
</comment>
<feature type="domain" description="Thiolase C-terminal" evidence="12">
    <location>
        <begin position="271"/>
        <end position="391"/>
    </location>
</feature>
<evidence type="ECO:0000256" key="5">
    <source>
        <dbReference type="ARBA" id="ARBA00022752"/>
    </source>
</evidence>
<evidence type="ECO:0000313" key="13">
    <source>
        <dbReference type="EMBL" id="AJD43895.1"/>
    </source>
</evidence>
<dbReference type="AlphaFoldDB" id="A0A0B4XAY1"/>
<dbReference type="CDD" id="cd00751">
    <property type="entry name" value="thiolase"/>
    <property type="match status" value="1"/>
</dbReference>
<dbReference type="PROSITE" id="PS00098">
    <property type="entry name" value="THIOLASE_1"/>
    <property type="match status" value="1"/>
</dbReference>
<dbReference type="GO" id="GO:0044281">
    <property type="term" value="P:small molecule metabolic process"/>
    <property type="evidence" value="ECO:0007669"/>
    <property type="project" value="UniProtKB-ARBA"/>
</dbReference>
<dbReference type="Gene3D" id="3.40.47.10">
    <property type="match status" value="2"/>
</dbReference>
<proteinExistence type="inferred from homology"/>
<comment type="pathway">
    <text evidence="7">Metabolic intermediate biosynthesis; (R)-mevalonate biosynthesis; (R)-mevalonate from acetyl-CoA: step 1/3.</text>
</comment>